<reference evidence="1" key="1">
    <citation type="submission" date="2023-04" db="EMBL/GenBank/DDBJ databases">
        <title>Draft Genome sequencing of Naganishia species isolated from polar environments using Oxford Nanopore Technology.</title>
        <authorList>
            <person name="Leo P."/>
            <person name="Venkateswaran K."/>
        </authorList>
    </citation>
    <scope>NUCLEOTIDE SEQUENCE</scope>
    <source>
        <strain evidence="1">MNA-CCFEE 5425</strain>
    </source>
</reference>
<gene>
    <name evidence="1" type="ORF">QFC22_002973</name>
</gene>
<evidence type="ECO:0000313" key="2">
    <source>
        <dbReference type="Proteomes" id="UP001243375"/>
    </source>
</evidence>
<proteinExistence type="predicted"/>
<comment type="caution">
    <text evidence="1">The sequence shown here is derived from an EMBL/GenBank/DDBJ whole genome shotgun (WGS) entry which is preliminary data.</text>
</comment>
<evidence type="ECO:0000313" key="1">
    <source>
        <dbReference type="EMBL" id="KAJ9120075.1"/>
    </source>
</evidence>
<keyword evidence="2" id="KW-1185">Reference proteome</keyword>
<accession>A0ACC2X9K7</accession>
<dbReference type="EMBL" id="JASBWU010000007">
    <property type="protein sequence ID" value="KAJ9120075.1"/>
    <property type="molecule type" value="Genomic_DNA"/>
</dbReference>
<name>A0ACC2X9K7_9TREE</name>
<sequence length="263" mass="29994">MPDKHESCCSFSETSYAASETFEETKNLAAQTVDHSSSKITTAYSNSDGAWFPTSKFYLLAASPVLRQKLAESFNSVQNGDLFLDERSDDLEVFLKIITHKAGPLHQFRPTSQQSLRLYKMGKRYAVEECFSLWINTALRRFNEQYSLETFAAACEQKVMDLSLAVESTRNFGKGALEIRNEEKRLDYLRRFDPTEWDAGYVRRCGTVAYSSYVNAFVKLDVSPGLRASSTASMTKKLMEEVFQMWLAQVRKDNSIQHPETVM</sequence>
<protein>
    <submittedName>
        <fullName evidence="1">Uncharacterized protein</fullName>
    </submittedName>
</protein>
<dbReference type="Proteomes" id="UP001243375">
    <property type="component" value="Unassembled WGS sequence"/>
</dbReference>
<organism evidence="1 2">
    <name type="scientific">Naganishia vaughanmartiniae</name>
    <dbReference type="NCBI Taxonomy" id="1424756"/>
    <lineage>
        <taxon>Eukaryota</taxon>
        <taxon>Fungi</taxon>
        <taxon>Dikarya</taxon>
        <taxon>Basidiomycota</taxon>
        <taxon>Agaricomycotina</taxon>
        <taxon>Tremellomycetes</taxon>
        <taxon>Filobasidiales</taxon>
        <taxon>Filobasidiaceae</taxon>
        <taxon>Naganishia</taxon>
    </lineage>
</organism>